<comment type="caution">
    <text evidence="2">The sequence shown here is derived from an EMBL/GenBank/DDBJ whole genome shotgun (WGS) entry which is preliminary data.</text>
</comment>
<accession>A0A117RYM4</accession>
<evidence type="ECO:0000259" key="1">
    <source>
        <dbReference type="Pfam" id="PF13751"/>
    </source>
</evidence>
<dbReference type="AlphaFoldDB" id="A0A117RYM4"/>
<evidence type="ECO:0000313" key="3">
    <source>
        <dbReference type="Proteomes" id="UP000053260"/>
    </source>
</evidence>
<dbReference type="RefSeq" id="WP_067029459.1">
    <property type="nucleotide sequence ID" value="NZ_KQ949103.1"/>
</dbReference>
<dbReference type="InterPro" id="IPR025668">
    <property type="entry name" value="Tnp_DDE_dom"/>
</dbReference>
<protein>
    <recommendedName>
        <fullName evidence="1">Transposase DDE domain-containing protein</fullName>
    </recommendedName>
</protein>
<dbReference type="Pfam" id="PF13751">
    <property type="entry name" value="DDE_Tnp_1_6"/>
    <property type="match status" value="1"/>
</dbReference>
<gene>
    <name evidence="2" type="ORF">AQJ91_34380</name>
</gene>
<proteinExistence type="predicted"/>
<organism evidence="2 3">
    <name type="scientific">Streptomyces dysideae</name>
    <dbReference type="NCBI Taxonomy" id="909626"/>
    <lineage>
        <taxon>Bacteria</taxon>
        <taxon>Bacillati</taxon>
        <taxon>Actinomycetota</taxon>
        <taxon>Actinomycetes</taxon>
        <taxon>Kitasatosporales</taxon>
        <taxon>Streptomycetaceae</taxon>
        <taxon>Streptomyces</taxon>
    </lineage>
</organism>
<sequence>MSTPAHALLSAARAQAATDPVWQEEYRRWRPPVERAIAWLVAKGNRRIPYRGVIANNIWLHHRAAALNLRRLINLGLTRTSNTWRLIPANA</sequence>
<feature type="domain" description="Transposase DDE" evidence="1">
    <location>
        <begin position="6"/>
        <end position="73"/>
    </location>
</feature>
<reference evidence="2 3" key="1">
    <citation type="submission" date="2015-10" db="EMBL/GenBank/DDBJ databases">
        <title>Draft genome sequence of Streptomyces sp. RV15, isolated from a marine sponge.</title>
        <authorList>
            <person name="Ruckert C."/>
            <person name="Abdelmohsen U.R."/>
            <person name="Winkler A."/>
            <person name="Hentschel U."/>
            <person name="Kalinowski J."/>
            <person name="Kampfer P."/>
            <person name="Glaeser S."/>
        </authorList>
    </citation>
    <scope>NUCLEOTIDE SEQUENCE [LARGE SCALE GENOMIC DNA]</scope>
    <source>
        <strain evidence="2 3">RV15</strain>
    </source>
</reference>
<dbReference type="STRING" id="909626.AQJ91_34380"/>
<dbReference type="EMBL" id="LMXB01000084">
    <property type="protein sequence ID" value="KUO16625.1"/>
    <property type="molecule type" value="Genomic_DNA"/>
</dbReference>
<dbReference type="Proteomes" id="UP000053260">
    <property type="component" value="Unassembled WGS sequence"/>
</dbReference>
<keyword evidence="3" id="KW-1185">Reference proteome</keyword>
<name>A0A117RYM4_9ACTN</name>
<evidence type="ECO:0000313" key="2">
    <source>
        <dbReference type="EMBL" id="KUO16625.1"/>
    </source>
</evidence>